<dbReference type="EMBL" id="JANAVB010022600">
    <property type="protein sequence ID" value="KAJ6823641.1"/>
    <property type="molecule type" value="Genomic_DNA"/>
</dbReference>
<proteinExistence type="predicted"/>
<keyword evidence="1" id="KW-0675">Receptor</keyword>
<organism evidence="1 2">
    <name type="scientific">Iris pallida</name>
    <name type="common">Sweet iris</name>
    <dbReference type="NCBI Taxonomy" id="29817"/>
    <lineage>
        <taxon>Eukaryota</taxon>
        <taxon>Viridiplantae</taxon>
        <taxon>Streptophyta</taxon>
        <taxon>Embryophyta</taxon>
        <taxon>Tracheophyta</taxon>
        <taxon>Spermatophyta</taxon>
        <taxon>Magnoliopsida</taxon>
        <taxon>Liliopsida</taxon>
        <taxon>Asparagales</taxon>
        <taxon>Iridaceae</taxon>
        <taxon>Iridoideae</taxon>
        <taxon>Irideae</taxon>
        <taxon>Iris</taxon>
    </lineage>
</organism>
<comment type="caution">
    <text evidence="1">The sequence shown here is derived from an EMBL/GenBank/DDBJ whole genome shotgun (WGS) entry which is preliminary data.</text>
</comment>
<dbReference type="GO" id="GO:0016301">
    <property type="term" value="F:kinase activity"/>
    <property type="evidence" value="ECO:0007669"/>
    <property type="project" value="UniProtKB-KW"/>
</dbReference>
<name>A0AAX6G630_IRIPA</name>
<protein>
    <submittedName>
        <fullName evidence="1">Receptor kinase-like protein Xa21</fullName>
    </submittedName>
</protein>
<sequence length="31" mass="3383">MDSLLRGMTPFRFAVGRVSSAAVGIQRESSR</sequence>
<dbReference type="AlphaFoldDB" id="A0AAX6G630"/>
<dbReference type="Proteomes" id="UP001140949">
    <property type="component" value="Unassembled WGS sequence"/>
</dbReference>
<keyword evidence="1" id="KW-0808">Transferase</keyword>
<keyword evidence="1" id="KW-0418">Kinase</keyword>
<reference evidence="1" key="1">
    <citation type="journal article" date="2023" name="GigaByte">
        <title>Genome assembly of the bearded iris, Iris pallida Lam.</title>
        <authorList>
            <person name="Bruccoleri R.E."/>
            <person name="Oakeley E.J."/>
            <person name="Faust A.M.E."/>
            <person name="Altorfer M."/>
            <person name="Dessus-Babus S."/>
            <person name="Burckhardt D."/>
            <person name="Oertli M."/>
            <person name="Naumann U."/>
            <person name="Petersen F."/>
            <person name="Wong J."/>
        </authorList>
    </citation>
    <scope>NUCLEOTIDE SEQUENCE</scope>
    <source>
        <strain evidence="1">GSM-AAB239-AS_SAM_17_03QT</strain>
    </source>
</reference>
<gene>
    <name evidence="1" type="ORF">M6B38_128710</name>
</gene>
<keyword evidence="2" id="KW-1185">Reference proteome</keyword>
<evidence type="ECO:0000313" key="2">
    <source>
        <dbReference type="Proteomes" id="UP001140949"/>
    </source>
</evidence>
<reference evidence="1" key="2">
    <citation type="submission" date="2023-04" db="EMBL/GenBank/DDBJ databases">
        <authorList>
            <person name="Bruccoleri R.E."/>
            <person name="Oakeley E.J."/>
            <person name="Faust A.-M."/>
            <person name="Dessus-Babus S."/>
            <person name="Altorfer M."/>
            <person name="Burckhardt D."/>
            <person name="Oertli M."/>
            <person name="Naumann U."/>
            <person name="Petersen F."/>
            <person name="Wong J."/>
        </authorList>
    </citation>
    <scope>NUCLEOTIDE SEQUENCE</scope>
    <source>
        <strain evidence="1">GSM-AAB239-AS_SAM_17_03QT</strain>
        <tissue evidence="1">Leaf</tissue>
    </source>
</reference>
<evidence type="ECO:0000313" key="1">
    <source>
        <dbReference type="EMBL" id="KAJ6823641.1"/>
    </source>
</evidence>
<accession>A0AAX6G630</accession>